<evidence type="ECO:0000313" key="3">
    <source>
        <dbReference type="Proteomes" id="UP000529417"/>
    </source>
</evidence>
<gene>
    <name evidence="2" type="ORF">HUK65_09455</name>
</gene>
<evidence type="ECO:0000256" key="1">
    <source>
        <dbReference type="SAM" id="MobiDB-lite"/>
    </source>
</evidence>
<proteinExistence type="predicted"/>
<keyword evidence="3" id="KW-1185">Reference proteome</keyword>
<dbReference type="AlphaFoldDB" id="A0A7Z0I066"/>
<reference evidence="2 3" key="1">
    <citation type="journal article" date="2000" name="Arch. Microbiol.">
        <title>Rhodobaca bogoriensis gen. nov. and sp. nov., an alkaliphilic purple nonsulfur bacterium from African Rift Valley soda lakes.</title>
        <authorList>
            <person name="Milford A.D."/>
            <person name="Achenbach L.A."/>
            <person name="Jung D.O."/>
            <person name="Madigan M.T."/>
        </authorList>
    </citation>
    <scope>NUCLEOTIDE SEQUENCE [LARGE SCALE GENOMIC DNA]</scope>
    <source>
        <strain evidence="2 3">2376</strain>
    </source>
</reference>
<evidence type="ECO:0000313" key="2">
    <source>
        <dbReference type="EMBL" id="NYS25217.1"/>
    </source>
</evidence>
<organism evidence="2 3">
    <name type="scientific">Rhabdonatronobacter sediminivivens</name>
    <dbReference type="NCBI Taxonomy" id="2743469"/>
    <lineage>
        <taxon>Bacteria</taxon>
        <taxon>Pseudomonadati</taxon>
        <taxon>Pseudomonadota</taxon>
        <taxon>Alphaproteobacteria</taxon>
        <taxon>Rhodobacterales</taxon>
        <taxon>Paracoccaceae</taxon>
        <taxon>Rhabdonatronobacter</taxon>
    </lineage>
</organism>
<dbReference type="RefSeq" id="WP_179905921.1">
    <property type="nucleotide sequence ID" value="NZ_JACBXS010000016.1"/>
</dbReference>
<feature type="region of interest" description="Disordered" evidence="1">
    <location>
        <begin position="1"/>
        <end position="46"/>
    </location>
</feature>
<name>A0A7Z0I066_9RHOB</name>
<sequence length="46" mass="5098">MPNPPAQPPRTSARRPAGSGLSADPRPGHPRNARTTTFRFRDWAML</sequence>
<comment type="caution">
    <text evidence="2">The sequence shown here is derived from an EMBL/GenBank/DDBJ whole genome shotgun (WGS) entry which is preliminary data.</text>
</comment>
<accession>A0A7Z0I066</accession>
<dbReference type="Proteomes" id="UP000529417">
    <property type="component" value="Unassembled WGS sequence"/>
</dbReference>
<dbReference type="EMBL" id="JACBXS010000016">
    <property type="protein sequence ID" value="NYS25217.1"/>
    <property type="molecule type" value="Genomic_DNA"/>
</dbReference>
<protein>
    <submittedName>
        <fullName evidence="2">Uncharacterized protein</fullName>
    </submittedName>
</protein>